<organism evidence="3 4">
    <name type="scientific">Halodesulfovibrio marinisediminis DSM 17456</name>
    <dbReference type="NCBI Taxonomy" id="1121457"/>
    <lineage>
        <taxon>Bacteria</taxon>
        <taxon>Pseudomonadati</taxon>
        <taxon>Thermodesulfobacteriota</taxon>
        <taxon>Desulfovibrionia</taxon>
        <taxon>Desulfovibrionales</taxon>
        <taxon>Desulfovibrionaceae</taxon>
        <taxon>Halodesulfovibrio</taxon>
    </lineage>
</organism>
<dbReference type="GO" id="GO:0010181">
    <property type="term" value="F:FMN binding"/>
    <property type="evidence" value="ECO:0007669"/>
    <property type="project" value="InterPro"/>
</dbReference>
<dbReference type="Gene3D" id="3.60.15.10">
    <property type="entry name" value="Ribonuclease Z/Hydroxyacylglutathione hydrolase-like"/>
    <property type="match status" value="1"/>
</dbReference>
<dbReference type="PIRSF" id="PIRSF005243">
    <property type="entry name" value="ROO"/>
    <property type="match status" value="1"/>
</dbReference>
<feature type="domain" description="Flavodoxin-like" evidence="2">
    <location>
        <begin position="249"/>
        <end position="387"/>
    </location>
</feature>
<dbReference type="InterPro" id="IPR036866">
    <property type="entry name" value="RibonucZ/Hydroxyglut_hydro"/>
</dbReference>
<dbReference type="Pfam" id="PF00258">
    <property type="entry name" value="Flavodoxin_1"/>
    <property type="match status" value="1"/>
</dbReference>
<dbReference type="InterPro" id="IPR045761">
    <property type="entry name" value="ODP_dom"/>
</dbReference>
<dbReference type="CDD" id="cd07709">
    <property type="entry name" value="flavodiiron_proteins_MBL-fold"/>
    <property type="match status" value="1"/>
</dbReference>
<dbReference type="InterPro" id="IPR008254">
    <property type="entry name" value="Flavodoxin/NO_synth"/>
</dbReference>
<dbReference type="AlphaFoldDB" id="A0A1N6J6C4"/>
<dbReference type="PROSITE" id="PS50902">
    <property type="entry name" value="FLAVODOXIN_LIKE"/>
    <property type="match status" value="1"/>
</dbReference>
<dbReference type="SUPFAM" id="SSF56281">
    <property type="entry name" value="Metallo-hydrolase/oxidoreductase"/>
    <property type="match status" value="1"/>
</dbReference>
<dbReference type="PANTHER" id="PTHR43717:SF1">
    <property type="entry name" value="ANAEROBIC NITRIC OXIDE REDUCTASE FLAVORUBREDOXIN"/>
    <property type="match status" value="1"/>
</dbReference>
<evidence type="ECO:0000256" key="1">
    <source>
        <dbReference type="ARBA" id="ARBA00007121"/>
    </source>
</evidence>
<reference evidence="4" key="1">
    <citation type="submission" date="2016-11" db="EMBL/GenBank/DDBJ databases">
        <authorList>
            <person name="Varghese N."/>
            <person name="Submissions S."/>
        </authorList>
    </citation>
    <scope>NUCLEOTIDE SEQUENCE [LARGE SCALE GENOMIC DNA]</scope>
    <source>
        <strain evidence="4">DSM 17456</strain>
    </source>
</reference>
<dbReference type="SMART" id="SM00849">
    <property type="entry name" value="Lactamase_B"/>
    <property type="match status" value="1"/>
</dbReference>
<dbReference type="InterPro" id="IPR001279">
    <property type="entry name" value="Metallo-B-lactamas"/>
</dbReference>
<dbReference type="SUPFAM" id="SSF52218">
    <property type="entry name" value="Flavoproteins"/>
    <property type="match status" value="1"/>
</dbReference>
<dbReference type="EMBL" id="FSRG01000008">
    <property type="protein sequence ID" value="SIO39884.1"/>
    <property type="molecule type" value="Genomic_DNA"/>
</dbReference>
<comment type="similarity">
    <text evidence="1">In the N-terminal section; belongs to the zinc metallo-hydrolase group 3 family.</text>
</comment>
<dbReference type="Pfam" id="PF19583">
    <property type="entry name" value="ODP"/>
    <property type="match status" value="1"/>
</dbReference>
<keyword evidence="4" id="KW-1185">Reference proteome</keyword>
<dbReference type="PANTHER" id="PTHR43717">
    <property type="entry name" value="ANAEROBIC NITRIC OXIDE REDUCTASE FLAVORUBREDOXIN"/>
    <property type="match status" value="1"/>
</dbReference>
<dbReference type="GO" id="GO:0009055">
    <property type="term" value="F:electron transfer activity"/>
    <property type="evidence" value="ECO:0007669"/>
    <property type="project" value="InterPro"/>
</dbReference>
<protein>
    <submittedName>
        <fullName evidence="3">Flavorubredoxin</fullName>
    </submittedName>
</protein>
<name>A0A1N6J6C4_9BACT</name>
<dbReference type="InterPro" id="IPR029039">
    <property type="entry name" value="Flavoprotein-like_sf"/>
</dbReference>
<evidence type="ECO:0000313" key="3">
    <source>
        <dbReference type="EMBL" id="SIO39884.1"/>
    </source>
</evidence>
<dbReference type="GO" id="GO:0046872">
    <property type="term" value="F:metal ion binding"/>
    <property type="evidence" value="ECO:0007669"/>
    <property type="project" value="InterPro"/>
</dbReference>
<dbReference type="Gene3D" id="3.40.50.360">
    <property type="match status" value="1"/>
</dbReference>
<sequence>MNDIKLAKGIYWVGAVDHDIPPSSGYAGTSYNAYLIVDEKVTLVDGVKYSHRDQFWNRIRNIIDPVKIDYMIVNHVEPDHSSSLPEIISTIKPEKIFCSAAGKDAIIAHFHDESWPFEVVKSGDEISLGARTIHFIMTRMLHWPDSMFSYLKKDGILFSNDAFGQHIASDERFDDEVDIAIPLKGAKFFYANNLNLLSPLIKKTLRALEAMNLGIRMIAPDHGYIWRSHPEKILEAYAEWSCQKHSKEVLIVYDTKWKSTELMANAIAQGIEEKNVPVKICSLKTWHRGAIMEEFLTASTIVMGSPTINNGVIPSMAAFLHYIKGLKPKNKLGAGFGSYGWGGEGVRQINSTLDDLKIKRVDDGLRIKFVPDEAQLQACVEYGHKIAEATLAFNPGCAKD</sequence>
<dbReference type="Proteomes" id="UP000184694">
    <property type="component" value="Unassembled WGS sequence"/>
</dbReference>
<evidence type="ECO:0000313" key="4">
    <source>
        <dbReference type="Proteomes" id="UP000184694"/>
    </source>
</evidence>
<dbReference type="STRING" id="1121457.SAMN02745161_3202"/>
<dbReference type="GO" id="GO:0016491">
    <property type="term" value="F:oxidoreductase activity"/>
    <property type="evidence" value="ECO:0007669"/>
    <property type="project" value="InterPro"/>
</dbReference>
<proteinExistence type="inferred from homology"/>
<dbReference type="RefSeq" id="WP_074217934.1">
    <property type="nucleotide sequence ID" value="NZ_FSRG01000008.1"/>
</dbReference>
<dbReference type="OrthoDB" id="9800607at2"/>
<accession>A0A1N6J6C4</accession>
<evidence type="ECO:0000259" key="2">
    <source>
        <dbReference type="PROSITE" id="PS50902"/>
    </source>
</evidence>
<gene>
    <name evidence="3" type="ORF">SAMN02745161_3202</name>
</gene>
<dbReference type="InterPro" id="IPR016440">
    <property type="entry name" value="Rubredoxin-O_OxRdtase"/>
</dbReference>